<gene>
    <name evidence="2" type="ORF">L284_15920</name>
</gene>
<evidence type="ECO:0000313" key="2">
    <source>
        <dbReference type="EMBL" id="EQB12020.1"/>
    </source>
</evidence>
<dbReference type="Proteomes" id="UP000015527">
    <property type="component" value="Unassembled WGS sequence"/>
</dbReference>
<accession>T0IJT9</accession>
<reference evidence="2 3" key="1">
    <citation type="journal article" date="2013" name="Genome Announc.">
        <title>Genome Sequence of Novosphingobium lindaniclasticum LE124T, Isolated from a Hexachlorocyclohexane Dumpsite.</title>
        <authorList>
            <person name="Saxena A."/>
            <person name="Nayyar N."/>
            <person name="Sangwan N."/>
            <person name="Kumari R."/>
            <person name="Khurana J.P."/>
            <person name="Lal R."/>
        </authorList>
    </citation>
    <scope>NUCLEOTIDE SEQUENCE [LARGE SCALE GENOMIC DNA]</scope>
    <source>
        <strain evidence="2 3">LE124</strain>
    </source>
</reference>
<keyword evidence="3" id="KW-1185">Reference proteome</keyword>
<dbReference type="EMBL" id="ATHL01000100">
    <property type="protein sequence ID" value="EQB12020.1"/>
    <property type="molecule type" value="Genomic_DNA"/>
</dbReference>
<dbReference type="AlphaFoldDB" id="T0IJT9"/>
<evidence type="ECO:0000256" key="1">
    <source>
        <dbReference type="SAM" id="MobiDB-lite"/>
    </source>
</evidence>
<sequence>MQRQTQADAGRLVAGQEQSVTPKILETGPKSPQGIEERVELGSAADLQRK</sequence>
<name>T0IJT9_9SPHN</name>
<feature type="region of interest" description="Disordered" evidence="1">
    <location>
        <begin position="1"/>
        <end position="50"/>
    </location>
</feature>
<protein>
    <submittedName>
        <fullName evidence="2">Uncharacterized protein</fullName>
    </submittedName>
</protein>
<evidence type="ECO:0000313" key="3">
    <source>
        <dbReference type="Proteomes" id="UP000015527"/>
    </source>
</evidence>
<comment type="caution">
    <text evidence="2">The sequence shown here is derived from an EMBL/GenBank/DDBJ whole genome shotgun (WGS) entry which is preliminary data.</text>
</comment>
<proteinExistence type="predicted"/>
<organism evidence="2 3">
    <name type="scientific">Novosphingobium lindaniclasticum LE124</name>
    <dbReference type="NCBI Taxonomy" id="1096930"/>
    <lineage>
        <taxon>Bacteria</taxon>
        <taxon>Pseudomonadati</taxon>
        <taxon>Pseudomonadota</taxon>
        <taxon>Alphaproteobacteria</taxon>
        <taxon>Sphingomonadales</taxon>
        <taxon>Sphingomonadaceae</taxon>
        <taxon>Novosphingobium</taxon>
    </lineage>
</organism>